<organism evidence="2 3">
    <name type="scientific">Xenoophorus captivus</name>
    <dbReference type="NCBI Taxonomy" id="1517983"/>
    <lineage>
        <taxon>Eukaryota</taxon>
        <taxon>Metazoa</taxon>
        <taxon>Chordata</taxon>
        <taxon>Craniata</taxon>
        <taxon>Vertebrata</taxon>
        <taxon>Euteleostomi</taxon>
        <taxon>Actinopterygii</taxon>
        <taxon>Neopterygii</taxon>
        <taxon>Teleostei</taxon>
        <taxon>Neoteleostei</taxon>
        <taxon>Acanthomorphata</taxon>
        <taxon>Ovalentaria</taxon>
        <taxon>Atherinomorphae</taxon>
        <taxon>Cyprinodontiformes</taxon>
        <taxon>Goodeidae</taxon>
        <taxon>Xenoophorus</taxon>
    </lineage>
</organism>
<dbReference type="Proteomes" id="UP001434883">
    <property type="component" value="Unassembled WGS sequence"/>
</dbReference>
<keyword evidence="3" id="KW-1185">Reference proteome</keyword>
<feature type="transmembrane region" description="Helical" evidence="1">
    <location>
        <begin position="60"/>
        <end position="83"/>
    </location>
</feature>
<keyword evidence="1" id="KW-0812">Transmembrane</keyword>
<keyword evidence="1" id="KW-1133">Transmembrane helix</keyword>
<evidence type="ECO:0000313" key="3">
    <source>
        <dbReference type="Proteomes" id="UP001434883"/>
    </source>
</evidence>
<protein>
    <submittedName>
        <fullName evidence="2">Uncharacterized protein</fullName>
    </submittedName>
</protein>
<sequence length="116" mass="12660">MWGRDACAARSLGTVLYLLSAAVAMTTTVAGAVIALLPFASSPYPPFALFLPSCFPPSFTAFHVPFPSCLDFYFLPFVFFFPLRRRDAGRVSPFFLLQQYVGAAHSCVPLALLLGF</sequence>
<dbReference type="EMBL" id="JAHRIN010005734">
    <property type="protein sequence ID" value="MEQ2193137.1"/>
    <property type="molecule type" value="Genomic_DNA"/>
</dbReference>
<name>A0ABV0QCA6_9TELE</name>
<comment type="caution">
    <text evidence="2">The sequence shown here is derived from an EMBL/GenBank/DDBJ whole genome shotgun (WGS) entry which is preliminary data.</text>
</comment>
<feature type="transmembrane region" description="Helical" evidence="1">
    <location>
        <begin position="12"/>
        <end position="40"/>
    </location>
</feature>
<gene>
    <name evidence="2" type="ORF">XENOCAPTIV_024496</name>
</gene>
<evidence type="ECO:0000313" key="2">
    <source>
        <dbReference type="EMBL" id="MEQ2193137.1"/>
    </source>
</evidence>
<accession>A0ABV0QCA6</accession>
<keyword evidence="1" id="KW-0472">Membrane</keyword>
<proteinExistence type="predicted"/>
<evidence type="ECO:0000256" key="1">
    <source>
        <dbReference type="SAM" id="Phobius"/>
    </source>
</evidence>
<reference evidence="2 3" key="1">
    <citation type="submission" date="2021-06" db="EMBL/GenBank/DDBJ databases">
        <authorList>
            <person name="Palmer J.M."/>
        </authorList>
    </citation>
    <scope>NUCLEOTIDE SEQUENCE [LARGE SCALE GENOMIC DNA]</scope>
    <source>
        <strain evidence="2 3">XC_2019</strain>
        <tissue evidence="2">Muscle</tissue>
    </source>
</reference>